<evidence type="ECO:0000313" key="2">
    <source>
        <dbReference type="Proteomes" id="UP001320706"/>
    </source>
</evidence>
<protein>
    <submittedName>
        <fullName evidence="1">Uncharacterized protein</fullName>
    </submittedName>
</protein>
<keyword evidence="2" id="KW-1185">Reference proteome</keyword>
<name>A0ACC3SAQ8_9PEZI</name>
<sequence length="918" mass="101089">MPAKRQSDAPPDGTPQASKVQRTDHPGDFSGTVKKKLSGTTRTGQACDRCKVRKIRCDARPGGCSPCIQNNTECKTTDRITGRATTRGHTETLEAENNALKQYIAELQAQLQENGIEARPPPVLQPAYMSPGMPGGVGWGAPHGYGGASQGWNNQAMGQPNSDPFQRYDDTVGQTPQDRARGRGSLLPDFRLGCIGDNYLGVASANELLSTIKGSSLALFGMDLDLADFMTSEADDDNAPASYKTFLRTAFNRQQPQSAPPLPPYEQCKIYCQWFFMSIHPFTPVLDRSKFMDMVERLHKDPSFQPTMAETVQLHMVLATMMYQYGKRNTTQFDWSPHYLYAISFLQELIAGHTLPDMQALALICLKIRNFAKPGPGWFMSSLTLTLAIEMGLHRSTKAWKKPEMDQDPAESDLRKRVFWTILMLYVNHSMQLGRPLGIRLEDMDVEFPEPMHDFLPGEEGLDEYRKCSYRMGLAAFRWVPIAMQVHSLVYSVRTPSQPYETTVRRLEKDLESWREQLPAELRYSSNTRQEDRVFAAYLEAGALRLQLLLHHPSVSMSSNQDVNTRNTDICLEASSNLLEVADDLRQLKSLAGTWQDTTILLAAIFTTLFAYTEKKDQITSADLNSLKESMDVWLVIMGDIGELMGSGTRLQTQLSTIISTATGNLSRHLAAKTASAAVATANIPRSPTQGGDHSSEHQPYGAGYQPAYQAQGQASGADTASGTNYLTHDEQSMSAAPGTYPSANQFAYPDPANPSLSSYASAALPFENQIYQEDIKPDLSAQLAAHNASLPPHHHHQTPSRQQAPLPQQDPQAQSFLHTFGSPPQGTPAYSNQTNEATQPEQQTPGIPSNGPAAWRHFTDNMMNNMSPQDYLRSANALIALGQKPGVGGEALPSSGAEGEQSWPMMVYGAQQGNAGQ</sequence>
<proteinExistence type="predicted"/>
<evidence type="ECO:0000313" key="1">
    <source>
        <dbReference type="EMBL" id="KAK8198764.1"/>
    </source>
</evidence>
<dbReference type="Proteomes" id="UP001320706">
    <property type="component" value="Unassembled WGS sequence"/>
</dbReference>
<reference evidence="1" key="1">
    <citation type="submission" date="2024-02" db="EMBL/GenBank/DDBJ databases">
        <title>Metagenome Assembled Genome of Zalaria obscura JY119.</title>
        <authorList>
            <person name="Vighnesh L."/>
            <person name="Jagadeeshwari U."/>
            <person name="Venkata Ramana C."/>
            <person name="Sasikala C."/>
        </authorList>
    </citation>
    <scope>NUCLEOTIDE SEQUENCE</scope>
    <source>
        <strain evidence="1">JY119</strain>
    </source>
</reference>
<dbReference type="EMBL" id="JAMKPW020000040">
    <property type="protein sequence ID" value="KAK8198764.1"/>
    <property type="molecule type" value="Genomic_DNA"/>
</dbReference>
<gene>
    <name evidence="1" type="ORF">M8818_006631</name>
</gene>
<accession>A0ACC3SAQ8</accession>
<comment type="caution">
    <text evidence="1">The sequence shown here is derived from an EMBL/GenBank/DDBJ whole genome shotgun (WGS) entry which is preliminary data.</text>
</comment>
<organism evidence="1 2">
    <name type="scientific">Zalaria obscura</name>
    <dbReference type="NCBI Taxonomy" id="2024903"/>
    <lineage>
        <taxon>Eukaryota</taxon>
        <taxon>Fungi</taxon>
        <taxon>Dikarya</taxon>
        <taxon>Ascomycota</taxon>
        <taxon>Pezizomycotina</taxon>
        <taxon>Dothideomycetes</taxon>
        <taxon>Dothideomycetidae</taxon>
        <taxon>Dothideales</taxon>
        <taxon>Zalariaceae</taxon>
        <taxon>Zalaria</taxon>
    </lineage>
</organism>